<dbReference type="Gene3D" id="1.20.120.450">
    <property type="entry name" value="dinb family like domain"/>
    <property type="match status" value="1"/>
</dbReference>
<dbReference type="InterPro" id="IPR034660">
    <property type="entry name" value="DinB/YfiT-like"/>
</dbReference>
<keyword evidence="2" id="KW-1185">Reference proteome</keyword>
<name>A0A4S3J8K5_9EURO</name>
<dbReference type="EMBL" id="SOSA01000436">
    <property type="protein sequence ID" value="THC91212.1"/>
    <property type="molecule type" value="Genomic_DNA"/>
</dbReference>
<gene>
    <name evidence="1" type="ORF">EYZ11_009316</name>
</gene>
<evidence type="ECO:0000313" key="2">
    <source>
        <dbReference type="Proteomes" id="UP000308092"/>
    </source>
</evidence>
<comment type="caution">
    <text evidence="1">The sequence shown here is derived from an EMBL/GenBank/DDBJ whole genome shotgun (WGS) entry which is preliminary data.</text>
</comment>
<dbReference type="PANTHER" id="PTHR36922">
    <property type="entry name" value="BLL2446 PROTEIN"/>
    <property type="match status" value="1"/>
</dbReference>
<reference evidence="1 2" key="1">
    <citation type="submission" date="2019-03" db="EMBL/GenBank/DDBJ databases">
        <title>The genome sequence of a newly discovered highly antifungal drug resistant Aspergillus species, Aspergillus tanneri NIH 1004.</title>
        <authorList>
            <person name="Mounaud S."/>
            <person name="Singh I."/>
            <person name="Joardar V."/>
            <person name="Pakala S."/>
            <person name="Pakala S."/>
            <person name="Venepally P."/>
            <person name="Hoover J."/>
            <person name="Nierman W."/>
            <person name="Chung J."/>
            <person name="Losada L."/>
        </authorList>
    </citation>
    <scope>NUCLEOTIDE SEQUENCE [LARGE SCALE GENOMIC DNA]</scope>
    <source>
        <strain evidence="1 2">NIH1004</strain>
    </source>
</reference>
<proteinExistence type="predicted"/>
<dbReference type="InterPro" id="IPR018531">
    <property type="entry name" value="DUF1993"/>
</dbReference>
<dbReference type="AlphaFoldDB" id="A0A4S3J8K5"/>
<sequence>MAKSALNSLAHILRQAEQYPNAANLLAARLRDDMKPLTSQIHIATQVSEKMLARLTGRDPVIFDENLKSFAEIHERIENALKALSDADKDVVNRYGEEVSPTTLGPDKILSISGAAFANGTAMPNIFFHLTIAYAILRKEGVPLGKRDYIMSFVAPQIARSQ</sequence>
<dbReference type="VEuPathDB" id="FungiDB:EYZ11_009316"/>
<dbReference type="Proteomes" id="UP000308092">
    <property type="component" value="Unassembled WGS sequence"/>
</dbReference>
<dbReference type="STRING" id="1220188.A0A4S3J8K5"/>
<accession>A0A4S3J8K5</accession>
<protein>
    <recommendedName>
        <fullName evidence="3">DUF1993 domain-containing protein</fullName>
    </recommendedName>
</protein>
<evidence type="ECO:0008006" key="3">
    <source>
        <dbReference type="Google" id="ProtNLM"/>
    </source>
</evidence>
<dbReference type="Pfam" id="PF09351">
    <property type="entry name" value="DUF1993"/>
    <property type="match status" value="1"/>
</dbReference>
<evidence type="ECO:0000313" key="1">
    <source>
        <dbReference type="EMBL" id="THC91212.1"/>
    </source>
</evidence>
<dbReference type="SUPFAM" id="SSF109854">
    <property type="entry name" value="DinB/YfiT-like putative metalloenzymes"/>
    <property type="match status" value="1"/>
</dbReference>
<dbReference type="PANTHER" id="PTHR36922:SF1">
    <property type="entry name" value="DUF1993 DOMAIN-CONTAINING PROTEIN"/>
    <property type="match status" value="1"/>
</dbReference>
<organism evidence="1 2">
    <name type="scientific">Aspergillus tanneri</name>
    <dbReference type="NCBI Taxonomy" id="1220188"/>
    <lineage>
        <taxon>Eukaryota</taxon>
        <taxon>Fungi</taxon>
        <taxon>Dikarya</taxon>
        <taxon>Ascomycota</taxon>
        <taxon>Pezizomycotina</taxon>
        <taxon>Eurotiomycetes</taxon>
        <taxon>Eurotiomycetidae</taxon>
        <taxon>Eurotiales</taxon>
        <taxon>Aspergillaceae</taxon>
        <taxon>Aspergillus</taxon>
        <taxon>Aspergillus subgen. Circumdati</taxon>
    </lineage>
</organism>